<dbReference type="UniPathway" id="UPA00275">
    <property type="reaction ID" value="UER00399"/>
</dbReference>
<evidence type="ECO:0000256" key="5">
    <source>
        <dbReference type="ARBA" id="ARBA00012153"/>
    </source>
</evidence>
<dbReference type="Proteomes" id="UP000315677">
    <property type="component" value="Unassembled WGS sequence"/>
</dbReference>
<name>A0A543DRH6_9PSEU</name>
<dbReference type="PANTHER" id="PTHR21327:SF18">
    <property type="entry name" value="3,4-DIHYDROXY-2-BUTANONE 4-PHOSPHATE SYNTHASE"/>
    <property type="match status" value="1"/>
</dbReference>
<evidence type="ECO:0000259" key="8">
    <source>
        <dbReference type="Pfam" id="PF00925"/>
    </source>
</evidence>
<dbReference type="SUPFAM" id="SSF55821">
    <property type="entry name" value="YrdC/RibB"/>
    <property type="match status" value="1"/>
</dbReference>
<keyword evidence="9" id="KW-0378">Hydrolase</keyword>
<accession>A0A543DRH6</accession>
<keyword evidence="7" id="KW-0479">Metal-binding</keyword>
<dbReference type="EC" id="4.1.99.12" evidence="5"/>
<dbReference type="InterPro" id="IPR032677">
    <property type="entry name" value="GTP_cyclohydro_II"/>
</dbReference>
<dbReference type="PIRSF" id="PIRSF001259">
    <property type="entry name" value="RibA"/>
    <property type="match status" value="1"/>
</dbReference>
<comment type="similarity">
    <text evidence="4">In the N-terminal section; belongs to the DHBP synthase family.</text>
</comment>
<proteinExistence type="inferred from homology"/>
<feature type="domain" description="GTP cyclohydrolase II" evidence="8">
    <location>
        <begin position="209"/>
        <end position="353"/>
    </location>
</feature>
<dbReference type="GO" id="GO:0009231">
    <property type="term" value="P:riboflavin biosynthetic process"/>
    <property type="evidence" value="ECO:0007669"/>
    <property type="project" value="UniProtKB-UniPathway"/>
</dbReference>
<dbReference type="RefSeq" id="WP_142056340.1">
    <property type="nucleotide sequence ID" value="NZ_VFPA01000002.1"/>
</dbReference>
<dbReference type="Pfam" id="PF00925">
    <property type="entry name" value="GTP_cyclohydro2"/>
    <property type="match status" value="1"/>
</dbReference>
<dbReference type="EMBL" id="VFPA01000002">
    <property type="protein sequence ID" value="TQM11921.1"/>
    <property type="molecule type" value="Genomic_DNA"/>
</dbReference>
<dbReference type="InterPro" id="IPR036144">
    <property type="entry name" value="RibA-like_sf"/>
</dbReference>
<protein>
    <recommendedName>
        <fullName evidence="5">3,4-dihydroxy-2-butanone-4-phosphate synthase</fullName>
        <ecNumber evidence="5">4.1.99.12</ecNumber>
    </recommendedName>
</protein>
<evidence type="ECO:0000313" key="9">
    <source>
        <dbReference type="EMBL" id="TQM11921.1"/>
    </source>
</evidence>
<evidence type="ECO:0000256" key="1">
    <source>
        <dbReference type="ARBA" id="ARBA00000141"/>
    </source>
</evidence>
<keyword evidence="10" id="KW-1185">Reference proteome</keyword>
<dbReference type="SUPFAM" id="SSF142695">
    <property type="entry name" value="RibA-like"/>
    <property type="match status" value="1"/>
</dbReference>
<evidence type="ECO:0000256" key="2">
    <source>
        <dbReference type="ARBA" id="ARBA00002284"/>
    </source>
</evidence>
<evidence type="ECO:0000313" key="10">
    <source>
        <dbReference type="Proteomes" id="UP000315677"/>
    </source>
</evidence>
<evidence type="ECO:0000256" key="7">
    <source>
        <dbReference type="ARBA" id="ARBA00022723"/>
    </source>
</evidence>
<dbReference type="InterPro" id="IPR000422">
    <property type="entry name" value="DHBP_synthase_RibB"/>
</dbReference>
<dbReference type="OrthoDB" id="9793111at2"/>
<dbReference type="GO" id="GO:0008686">
    <property type="term" value="F:3,4-dihydroxy-2-butanone-4-phosphate synthase activity"/>
    <property type="evidence" value="ECO:0007669"/>
    <property type="project" value="UniProtKB-EC"/>
</dbReference>
<keyword evidence="6" id="KW-0686">Riboflavin biosynthesis</keyword>
<dbReference type="GO" id="GO:0016787">
    <property type="term" value="F:hydrolase activity"/>
    <property type="evidence" value="ECO:0007669"/>
    <property type="project" value="UniProtKB-KW"/>
</dbReference>
<comment type="catalytic activity">
    <reaction evidence="1">
        <text>D-ribulose 5-phosphate = (2S)-2-hydroxy-3-oxobutyl phosphate + formate + H(+)</text>
        <dbReference type="Rhea" id="RHEA:18457"/>
        <dbReference type="ChEBI" id="CHEBI:15378"/>
        <dbReference type="ChEBI" id="CHEBI:15740"/>
        <dbReference type="ChEBI" id="CHEBI:58121"/>
        <dbReference type="ChEBI" id="CHEBI:58830"/>
        <dbReference type="EC" id="4.1.99.12"/>
    </reaction>
</comment>
<gene>
    <name evidence="9" type="ORF">FB558_4494</name>
</gene>
<organism evidence="9 10">
    <name type="scientific">Pseudonocardia kunmingensis</name>
    <dbReference type="NCBI Taxonomy" id="630975"/>
    <lineage>
        <taxon>Bacteria</taxon>
        <taxon>Bacillati</taxon>
        <taxon>Actinomycetota</taxon>
        <taxon>Actinomycetes</taxon>
        <taxon>Pseudonocardiales</taxon>
        <taxon>Pseudonocardiaceae</taxon>
        <taxon>Pseudonocardia</taxon>
    </lineage>
</organism>
<dbReference type="GO" id="GO:0005829">
    <property type="term" value="C:cytosol"/>
    <property type="evidence" value="ECO:0007669"/>
    <property type="project" value="TreeGrafter"/>
</dbReference>
<comment type="caution">
    <text evidence="9">The sequence shown here is derived from an EMBL/GenBank/DDBJ whole genome shotgun (WGS) entry which is preliminary data.</text>
</comment>
<reference evidence="9 10" key="1">
    <citation type="submission" date="2019-06" db="EMBL/GenBank/DDBJ databases">
        <title>Sequencing the genomes of 1000 actinobacteria strains.</title>
        <authorList>
            <person name="Klenk H.-P."/>
        </authorList>
    </citation>
    <scope>NUCLEOTIDE SEQUENCE [LARGE SCALE GENOMIC DNA]</scope>
    <source>
        <strain evidence="9 10">DSM 45301</strain>
    </source>
</reference>
<dbReference type="InterPro" id="IPR017945">
    <property type="entry name" value="DHBP_synth_RibB-like_a/b_dom"/>
</dbReference>
<evidence type="ECO:0000256" key="4">
    <source>
        <dbReference type="ARBA" id="ARBA00005520"/>
    </source>
</evidence>
<dbReference type="Gene3D" id="3.90.870.10">
    <property type="entry name" value="DHBP synthase"/>
    <property type="match status" value="1"/>
</dbReference>
<dbReference type="AlphaFoldDB" id="A0A543DRH6"/>
<sequence>MADVLGTAGAELVAGRPVLLLDDCADVPTGVLLVAAERVDARAMAFLVRESSGIVCVAMTGERLDALRVPPLAARDAGPLTSAFGVAVDLKDGITTGISARDRALTVRALADPATRPADLVRPGHVLPLRARGGGVLERARPAEAAVELCTSAGLAPAAALATAVDEAGEVAGPAALAALAERAALPVVRVSQVVAARRRATPLLRAGASATLPTAHGVFRALGYAGDGAEHLALARGDLTGPAPVPVHVHTECVAGDVLGSLRCTCAARLDAALAAIDAAGRGVLVYLRTRAAPGVGPVHALRGCAVPGADTAALAAHVLRDLGVRSALLLGEDPGDGAGLPASGIAVAGHRPLLATPAADAG</sequence>
<evidence type="ECO:0000256" key="3">
    <source>
        <dbReference type="ARBA" id="ARBA00004904"/>
    </source>
</evidence>
<dbReference type="GO" id="GO:0046872">
    <property type="term" value="F:metal ion binding"/>
    <property type="evidence" value="ECO:0007669"/>
    <property type="project" value="UniProtKB-KW"/>
</dbReference>
<dbReference type="Pfam" id="PF00926">
    <property type="entry name" value="DHBP_synthase"/>
    <property type="match status" value="1"/>
</dbReference>
<comment type="pathway">
    <text evidence="3">Cofactor biosynthesis; riboflavin biosynthesis; 2-hydroxy-3-oxobutyl phosphate from D-ribulose 5-phosphate: step 1/1.</text>
</comment>
<evidence type="ECO:0000256" key="6">
    <source>
        <dbReference type="ARBA" id="ARBA00022619"/>
    </source>
</evidence>
<comment type="function">
    <text evidence="2">Catalyzes the conversion of D-ribulose 5-phosphate to formate and 3,4-dihydroxy-2-butanone 4-phosphate.</text>
</comment>
<dbReference type="PANTHER" id="PTHR21327">
    <property type="entry name" value="GTP CYCLOHYDROLASE II-RELATED"/>
    <property type="match status" value="1"/>
</dbReference>
<dbReference type="Gene3D" id="3.40.50.10990">
    <property type="entry name" value="GTP cyclohydrolase II"/>
    <property type="match status" value="1"/>
</dbReference>